<dbReference type="KEGG" id="sqz:FQU76_25520"/>
<reference evidence="1 2" key="1">
    <citation type="submission" date="2019-07" db="EMBL/GenBank/DDBJ databases">
        <authorList>
            <person name="Zhu P."/>
        </authorList>
    </citation>
    <scope>NUCLEOTIDE SEQUENCE [LARGE SCALE GENOMIC DNA]</scope>
    <source>
        <strain evidence="1 2">SSL-25</strain>
    </source>
</reference>
<accession>A0A5B8ILB0</accession>
<evidence type="ECO:0000313" key="2">
    <source>
        <dbReference type="Proteomes" id="UP000320580"/>
    </source>
</evidence>
<proteinExistence type="predicted"/>
<dbReference type="Pfam" id="PF06013">
    <property type="entry name" value="WXG100"/>
    <property type="match status" value="1"/>
</dbReference>
<gene>
    <name evidence="1" type="ORF">FQU76_25520</name>
</gene>
<dbReference type="EMBL" id="CP042266">
    <property type="protein sequence ID" value="QDY79328.1"/>
    <property type="molecule type" value="Genomic_DNA"/>
</dbReference>
<dbReference type="InterPro" id="IPR010310">
    <property type="entry name" value="T7SS_ESAT-6-like"/>
</dbReference>
<dbReference type="Gene3D" id="1.10.287.1060">
    <property type="entry name" value="ESAT-6-like"/>
    <property type="match status" value="1"/>
</dbReference>
<dbReference type="InterPro" id="IPR036689">
    <property type="entry name" value="ESAT-6-like_sf"/>
</dbReference>
<dbReference type="RefSeq" id="WP_146482620.1">
    <property type="nucleotide sequence ID" value="NZ_CP042266.1"/>
</dbReference>
<evidence type="ECO:0000313" key="1">
    <source>
        <dbReference type="EMBL" id="QDY79328.1"/>
    </source>
</evidence>
<keyword evidence="2" id="KW-1185">Reference proteome</keyword>
<name>A0A5B8ILB0_9ACTN</name>
<dbReference type="NCBIfam" id="TIGR03930">
    <property type="entry name" value="WXG100_ESAT6"/>
    <property type="match status" value="1"/>
</dbReference>
<sequence length="121" mass="12839">MSAVQKVGDQSLKDFQDEISRQFEDIKGQLQGLQGVIDSLEGSWKGIGAGAFDAKQAEINQGMVRIAKLLLNFQEAIQVTRTTASNTEDEVRAALQGVDVTAGFSGDAGATRTATSNISGY</sequence>
<dbReference type="SUPFAM" id="SSF140453">
    <property type="entry name" value="EsxAB dimer-like"/>
    <property type="match status" value="1"/>
</dbReference>
<dbReference type="Proteomes" id="UP000320580">
    <property type="component" value="Chromosome"/>
</dbReference>
<protein>
    <submittedName>
        <fullName evidence="1">WXG100 family type VII secretion target</fullName>
    </submittedName>
</protein>
<dbReference type="OrthoDB" id="4283504at2"/>
<dbReference type="AlphaFoldDB" id="A0A5B8ILB0"/>
<organism evidence="1 2">
    <name type="scientific">Streptomyces qinzhouensis</name>
    <dbReference type="NCBI Taxonomy" id="2599401"/>
    <lineage>
        <taxon>Bacteria</taxon>
        <taxon>Bacillati</taxon>
        <taxon>Actinomycetota</taxon>
        <taxon>Actinomycetes</taxon>
        <taxon>Kitasatosporales</taxon>
        <taxon>Streptomycetaceae</taxon>
        <taxon>Streptomyces</taxon>
    </lineage>
</organism>